<dbReference type="EMBL" id="JAUDCL010000036">
    <property type="protein sequence ID" value="MDM8202363.1"/>
    <property type="molecule type" value="Genomic_DNA"/>
</dbReference>
<comment type="caution">
    <text evidence="1">The sequence shown here is derived from an EMBL/GenBank/DDBJ whole genome shotgun (WGS) entry which is preliminary data.</text>
</comment>
<accession>A0ABT7UTY1</accession>
<keyword evidence="2" id="KW-1185">Reference proteome</keyword>
<sequence length="122" mass="14528">MLDITFYKMQNSNNFTPYTIELCEEDYEKLVASNFAKCFHPEKRYLIVEEEEYSIDVVACNAFVLTEAKEICNKLLLEELNEVKNYCKRVETETIPKDKLNFMFVLRDVLSNLDECQYFSYI</sequence>
<reference evidence="1 2" key="1">
    <citation type="submission" date="2023-06" db="EMBL/GenBank/DDBJ databases">
        <title>Identification and characterization of horizontal gene transfer across gut microbiota members of farm animals based on homology search.</title>
        <authorList>
            <person name="Schwarzerova J."/>
            <person name="Nykrynova M."/>
            <person name="Jureckova K."/>
            <person name="Cejkova D."/>
            <person name="Rychlik I."/>
        </authorList>
    </citation>
    <scope>NUCLEOTIDE SEQUENCE [LARGE SCALE GENOMIC DNA]</scope>
    <source>
        <strain evidence="1 2">ET340</strain>
    </source>
</reference>
<proteinExistence type="predicted"/>
<evidence type="ECO:0000313" key="1">
    <source>
        <dbReference type="EMBL" id="MDM8202363.1"/>
    </source>
</evidence>
<protein>
    <submittedName>
        <fullName evidence="1">Uncharacterized protein</fullName>
    </submittedName>
</protein>
<name>A0ABT7UTY1_9FIRM</name>
<dbReference type="Proteomes" id="UP001529380">
    <property type="component" value="Unassembled WGS sequence"/>
</dbReference>
<organism evidence="1 2">
    <name type="scientific">Allofournierella massiliensis</name>
    <dbReference type="NCBI Taxonomy" id="1650663"/>
    <lineage>
        <taxon>Bacteria</taxon>
        <taxon>Bacillati</taxon>
        <taxon>Bacillota</taxon>
        <taxon>Clostridia</taxon>
        <taxon>Eubacteriales</taxon>
        <taxon>Oscillospiraceae</taxon>
        <taxon>Allofournierella</taxon>
    </lineage>
</organism>
<gene>
    <name evidence="1" type="ORF">QUW08_13820</name>
</gene>
<reference evidence="2" key="2">
    <citation type="submission" date="2023-06" db="EMBL/GenBank/DDBJ databases">
        <title>Identification and characterization of horizontal gene transfer across gut microbiota members of farm animals based on homology search.</title>
        <authorList>
            <person name="Zeman M."/>
            <person name="Kubasova T."/>
            <person name="Jahodarova E."/>
            <person name="Nykrynova M."/>
            <person name="Rychlik I."/>
        </authorList>
    </citation>
    <scope>NUCLEOTIDE SEQUENCE [LARGE SCALE GENOMIC DNA]</scope>
    <source>
        <strain evidence="2">ET340</strain>
    </source>
</reference>
<evidence type="ECO:0000313" key="2">
    <source>
        <dbReference type="Proteomes" id="UP001529380"/>
    </source>
</evidence>
<reference evidence="1 2" key="3">
    <citation type="submission" date="2023-06" db="EMBL/GenBank/DDBJ databases">
        <authorList>
            <person name="Zeman M."/>
            <person name="Kubasova T."/>
            <person name="Jahodarova E."/>
            <person name="Nykrynova M."/>
            <person name="Rychlik I."/>
        </authorList>
    </citation>
    <scope>NUCLEOTIDE SEQUENCE [LARGE SCALE GENOMIC DNA]</scope>
    <source>
        <strain evidence="1 2">ET340</strain>
    </source>
</reference>